<dbReference type="Proteomes" id="UP000295341">
    <property type="component" value="Unassembled WGS sequence"/>
</dbReference>
<keyword evidence="1" id="KW-0472">Membrane</keyword>
<keyword evidence="1" id="KW-0812">Transmembrane</keyword>
<protein>
    <submittedName>
        <fullName evidence="2">Uncharacterized protein</fullName>
    </submittedName>
</protein>
<dbReference type="AlphaFoldDB" id="A0A4S3K022"/>
<name>A0A4S3K022_9GAMM</name>
<feature type="transmembrane region" description="Helical" evidence="1">
    <location>
        <begin position="24"/>
        <end position="49"/>
    </location>
</feature>
<feature type="transmembrane region" description="Helical" evidence="1">
    <location>
        <begin position="55"/>
        <end position="72"/>
    </location>
</feature>
<sequence>MSPAAGGGPATPTGSKTTLWALRLLLGLPVIATPLLLFGGLFALLAHGITPLQQLHVLAVVGYPVAYVVGFVNSRRYSRDGDFKSATGVMMKVLLYLVAVIVLWPVIGFR</sequence>
<reference evidence="2 3" key="1">
    <citation type="submission" date="2019-03" db="EMBL/GenBank/DDBJ databases">
        <title>Genomic Encyclopedia of Type Strains, Phase IV (KMG-IV): sequencing the most valuable type-strain genomes for metagenomic binning, comparative biology and taxonomic classification.</title>
        <authorList>
            <person name="Goeker M."/>
        </authorList>
    </citation>
    <scope>NUCLEOTIDE SEQUENCE [LARGE SCALE GENOMIC DNA]</scope>
    <source>
        <strain evidence="2 3">DSM 26377</strain>
    </source>
</reference>
<dbReference type="EMBL" id="SOBT01000009">
    <property type="protein sequence ID" value="TDU28377.1"/>
    <property type="molecule type" value="Genomic_DNA"/>
</dbReference>
<evidence type="ECO:0000256" key="1">
    <source>
        <dbReference type="SAM" id="Phobius"/>
    </source>
</evidence>
<keyword evidence="1" id="KW-1133">Transmembrane helix</keyword>
<comment type="caution">
    <text evidence="2">The sequence shown here is derived from an EMBL/GenBank/DDBJ whole genome shotgun (WGS) entry which is preliminary data.</text>
</comment>
<accession>A0A4S3K022</accession>
<keyword evidence="3" id="KW-1185">Reference proteome</keyword>
<organism evidence="2 3">
    <name type="scientific">Panacagrimonas perspica</name>
    <dbReference type="NCBI Taxonomy" id="381431"/>
    <lineage>
        <taxon>Bacteria</taxon>
        <taxon>Pseudomonadati</taxon>
        <taxon>Pseudomonadota</taxon>
        <taxon>Gammaproteobacteria</taxon>
        <taxon>Nevskiales</taxon>
        <taxon>Nevskiaceae</taxon>
        <taxon>Panacagrimonas</taxon>
    </lineage>
</organism>
<evidence type="ECO:0000313" key="2">
    <source>
        <dbReference type="EMBL" id="TDU28377.1"/>
    </source>
</evidence>
<gene>
    <name evidence="2" type="ORF">DFR24_2746</name>
</gene>
<dbReference type="RefSeq" id="WP_133881927.1">
    <property type="nucleotide sequence ID" value="NZ_MWIN01000029.1"/>
</dbReference>
<proteinExistence type="predicted"/>
<evidence type="ECO:0000313" key="3">
    <source>
        <dbReference type="Proteomes" id="UP000295341"/>
    </source>
</evidence>
<feature type="transmembrane region" description="Helical" evidence="1">
    <location>
        <begin position="93"/>
        <end position="109"/>
    </location>
</feature>